<dbReference type="EMBL" id="CP041614">
    <property type="protein sequence ID" value="QDO86360.1"/>
    <property type="molecule type" value="Genomic_DNA"/>
</dbReference>
<evidence type="ECO:0000313" key="5">
    <source>
        <dbReference type="EMBL" id="QDO86360.1"/>
    </source>
</evidence>
<feature type="signal peptide" evidence="3">
    <location>
        <begin position="1"/>
        <end position="18"/>
    </location>
</feature>
<gene>
    <name evidence="5" type="ORF">FM037_27695</name>
</gene>
<dbReference type="SUPFAM" id="SSF52833">
    <property type="entry name" value="Thioredoxin-like"/>
    <property type="match status" value="1"/>
</dbReference>
<keyword evidence="2" id="KW-0676">Redox-active center</keyword>
<keyword evidence="3" id="KW-0732">Signal</keyword>
<keyword evidence="6" id="KW-1185">Reference proteome</keyword>
<dbReference type="InterPro" id="IPR013740">
    <property type="entry name" value="Redoxin"/>
</dbReference>
<dbReference type="RefSeq" id="WP_144048647.1">
    <property type="nucleotide sequence ID" value="NZ_CP041614.1"/>
</dbReference>
<proteinExistence type="predicted"/>
<dbReference type="PANTHER" id="PTHR43110">
    <property type="entry name" value="THIOL PEROXIDASE"/>
    <property type="match status" value="1"/>
</dbReference>
<keyword evidence="1" id="KW-1015">Disulfide bond</keyword>
<reference evidence="5 6" key="1">
    <citation type="submission" date="2019-07" db="EMBL/GenBank/DDBJ databases">
        <title>Shewanella sp. YLB-06 whole genomic sequence.</title>
        <authorList>
            <person name="Yu L."/>
        </authorList>
    </citation>
    <scope>NUCLEOTIDE SEQUENCE [LARGE SCALE GENOMIC DNA]</scope>
    <source>
        <strain evidence="5 6">YLB-06</strain>
    </source>
</reference>
<sequence length="202" mass="22302">MKKITLLVSLFLSTSALAQFEITKESADLGQAQVVTLEKTNKFDLIGNAVKPGDLMPSVQLMTSDLKSYDTSAKNKTVKVYSILTSVDTPVCVQQAVDLSKYVKAHTNELKNIEFYAISADTPFAQQRFIKEHSLSDVTYLSDSAEHKFGLKTGSQIQQLGLLTRSIIVTDTDNIIIHIQRVPELTNIPDLEAAVKIARESL</sequence>
<evidence type="ECO:0000256" key="3">
    <source>
        <dbReference type="SAM" id="SignalP"/>
    </source>
</evidence>
<evidence type="ECO:0000259" key="4">
    <source>
        <dbReference type="PROSITE" id="PS51352"/>
    </source>
</evidence>
<dbReference type="InterPro" id="IPR013766">
    <property type="entry name" value="Thioredoxin_domain"/>
</dbReference>
<dbReference type="Gene3D" id="3.40.30.10">
    <property type="entry name" value="Glutaredoxin"/>
    <property type="match status" value="1"/>
</dbReference>
<feature type="domain" description="Thioredoxin" evidence="4">
    <location>
        <begin position="50"/>
        <end position="200"/>
    </location>
</feature>
<evidence type="ECO:0000256" key="2">
    <source>
        <dbReference type="ARBA" id="ARBA00023284"/>
    </source>
</evidence>
<dbReference type="InterPro" id="IPR050455">
    <property type="entry name" value="Tpx_Peroxidase_subfamily"/>
</dbReference>
<dbReference type="Proteomes" id="UP000315947">
    <property type="component" value="Chromosome"/>
</dbReference>
<dbReference type="CDD" id="cd03014">
    <property type="entry name" value="PRX_Atyp2cys"/>
    <property type="match status" value="1"/>
</dbReference>
<dbReference type="PROSITE" id="PS51352">
    <property type="entry name" value="THIOREDOXIN_2"/>
    <property type="match status" value="1"/>
</dbReference>
<dbReference type="Pfam" id="PF08534">
    <property type="entry name" value="Redoxin"/>
    <property type="match status" value="1"/>
</dbReference>
<protein>
    <submittedName>
        <fullName evidence="5">Peroxiredoxin</fullName>
    </submittedName>
</protein>
<dbReference type="InterPro" id="IPR002065">
    <property type="entry name" value="TPX"/>
</dbReference>
<organism evidence="5 6">
    <name type="scientific">Shewanella psychropiezotolerans</name>
    <dbReference type="NCBI Taxonomy" id="2593655"/>
    <lineage>
        <taxon>Bacteria</taxon>
        <taxon>Pseudomonadati</taxon>
        <taxon>Pseudomonadota</taxon>
        <taxon>Gammaproteobacteria</taxon>
        <taxon>Alteromonadales</taxon>
        <taxon>Shewanellaceae</taxon>
        <taxon>Shewanella</taxon>
    </lineage>
</organism>
<name>A0ABX5X4S9_9GAMM</name>
<dbReference type="InterPro" id="IPR036249">
    <property type="entry name" value="Thioredoxin-like_sf"/>
</dbReference>
<dbReference type="PANTHER" id="PTHR43110:SF1">
    <property type="entry name" value="THIOL PEROXIDASE"/>
    <property type="match status" value="1"/>
</dbReference>
<evidence type="ECO:0000313" key="6">
    <source>
        <dbReference type="Proteomes" id="UP000315947"/>
    </source>
</evidence>
<feature type="chain" id="PRO_5045540547" evidence="3">
    <location>
        <begin position="19"/>
        <end position="202"/>
    </location>
</feature>
<accession>A0ABX5X4S9</accession>
<evidence type="ECO:0000256" key="1">
    <source>
        <dbReference type="ARBA" id="ARBA00023157"/>
    </source>
</evidence>